<proteinExistence type="inferred from homology"/>
<dbReference type="GO" id="GO:0016020">
    <property type="term" value="C:membrane"/>
    <property type="evidence" value="ECO:0007669"/>
    <property type="project" value="InterPro"/>
</dbReference>
<feature type="signal peptide" evidence="4">
    <location>
        <begin position="1"/>
        <end position="21"/>
    </location>
</feature>
<dbReference type="Gene3D" id="2.40.160.10">
    <property type="entry name" value="Porin"/>
    <property type="match status" value="1"/>
</dbReference>
<dbReference type="PANTHER" id="PTHR34596">
    <property type="entry name" value="CHITOPORIN"/>
    <property type="match status" value="1"/>
</dbReference>
<dbReference type="PANTHER" id="PTHR34596:SF2">
    <property type="entry name" value="CHITOPORIN"/>
    <property type="match status" value="1"/>
</dbReference>
<keyword evidence="2" id="KW-0813">Transport</keyword>
<sequence>MNAKYLMTPLALALLATNAQADDAAAGEGFVEGSHLTIQTRNYYFNRDRRDPQVQNSQEWGQGFIGLFSSGYTPGMIGVGVDAYGMLGLKLDGGGGTGGSSILPVTAPDKEGLKFGEAPDSFSSGGAALKLRGFDSELKLGDQFISNPVIAGGATRMLPQTFRGVSLVNQSVQDLRLEGGQVSFNKPYNQSGHRRIDTSYGVFPDGRRSHHISWLGGTWTGIEGLSSSLYAAELQDVWKQYYANLDYSWQLNELVSLNPGINYYRTQDAGDALLGDIENNTWSAHFAVGIGHHTVTAAYQKVNGNTPFDYINQGDSIYLDNSQQYSDFNGPNEKSWKLQYAYDFAGLGIPGLSAQVAYSRGELDLTKVDPNSPGYGYWFSADGKDAKHWERDLDIRYVVQQGPAKDLALRARWANHRGGDGYSAVDNDIDELRLIVDYPIEVF</sequence>
<gene>
    <name evidence="5" type="ORF">FXN65_00870</name>
</gene>
<accession>A0A5J6QDX4</accession>
<dbReference type="InterPro" id="IPR005318">
    <property type="entry name" value="OM_porin_bac"/>
</dbReference>
<evidence type="ECO:0000256" key="3">
    <source>
        <dbReference type="ARBA" id="ARBA00022729"/>
    </source>
</evidence>
<reference evidence="5 6" key="1">
    <citation type="submission" date="2019-08" db="EMBL/GenBank/DDBJ databases">
        <title>Whole-genome Sequencing of e-waste polymer degrading bacterium Pseudomonas sp. strain PE08.</title>
        <authorList>
            <person name="Kirdat K."/>
            <person name="Debbarma P."/>
            <person name="Narawade N."/>
            <person name="Suyal D."/>
            <person name="Thorat V."/>
            <person name="Shouche Y."/>
            <person name="Goel R."/>
            <person name="Yadav A."/>
        </authorList>
    </citation>
    <scope>NUCLEOTIDE SEQUENCE [LARGE SCALE GENOMIC DNA]</scope>
    <source>
        <strain evidence="5 6">PE08</strain>
    </source>
</reference>
<feature type="chain" id="PRO_5023926705" evidence="4">
    <location>
        <begin position="22"/>
        <end position="443"/>
    </location>
</feature>
<dbReference type="KEGG" id="plal:FXN65_00870"/>
<organism evidence="5 6">
    <name type="scientific">Metapseudomonas lalkuanensis</name>
    <dbReference type="NCBI Taxonomy" id="2604832"/>
    <lineage>
        <taxon>Bacteria</taxon>
        <taxon>Pseudomonadati</taxon>
        <taxon>Pseudomonadota</taxon>
        <taxon>Gammaproteobacteria</taxon>
        <taxon>Pseudomonadales</taxon>
        <taxon>Pseudomonadaceae</taxon>
        <taxon>Metapseudomonas</taxon>
    </lineage>
</organism>
<dbReference type="Proteomes" id="UP000327179">
    <property type="component" value="Chromosome"/>
</dbReference>
<comment type="similarity">
    <text evidence="1">Belongs to the outer membrane porin (Opr) (TC 1.B.25) family.</text>
</comment>
<dbReference type="AlphaFoldDB" id="A0A5J6QDX4"/>
<evidence type="ECO:0000256" key="4">
    <source>
        <dbReference type="SAM" id="SignalP"/>
    </source>
</evidence>
<dbReference type="GO" id="GO:0015288">
    <property type="term" value="F:porin activity"/>
    <property type="evidence" value="ECO:0007669"/>
    <property type="project" value="TreeGrafter"/>
</dbReference>
<dbReference type="EMBL" id="CP043311">
    <property type="protein sequence ID" value="QEY60657.1"/>
    <property type="molecule type" value="Genomic_DNA"/>
</dbReference>
<dbReference type="InterPro" id="IPR023614">
    <property type="entry name" value="Porin_dom_sf"/>
</dbReference>
<protein>
    <submittedName>
        <fullName evidence="5">OprD family porin</fullName>
    </submittedName>
</protein>
<keyword evidence="3 4" id="KW-0732">Signal</keyword>
<name>A0A5J6QDX4_9GAMM</name>
<evidence type="ECO:0000313" key="6">
    <source>
        <dbReference type="Proteomes" id="UP000327179"/>
    </source>
</evidence>
<dbReference type="RefSeq" id="WP_151131211.1">
    <property type="nucleotide sequence ID" value="NZ_CP043311.1"/>
</dbReference>
<evidence type="ECO:0000256" key="1">
    <source>
        <dbReference type="ARBA" id="ARBA00009075"/>
    </source>
</evidence>
<keyword evidence="6" id="KW-1185">Reference proteome</keyword>
<evidence type="ECO:0000256" key="2">
    <source>
        <dbReference type="ARBA" id="ARBA00022448"/>
    </source>
</evidence>
<dbReference type="Pfam" id="PF03573">
    <property type="entry name" value="OprD"/>
    <property type="match status" value="1"/>
</dbReference>
<evidence type="ECO:0000313" key="5">
    <source>
        <dbReference type="EMBL" id="QEY60657.1"/>
    </source>
</evidence>